<reference evidence="12 13" key="1">
    <citation type="journal article" date="2013" name="Genome Announc.">
        <title>Draft Genome Sequence of Staphylococcus simulans UMC-CNS-990, Isolated from a Case of Chronic Bovine Mastitis.</title>
        <authorList>
            <person name="Calcutt M.J."/>
            <person name="Foecking M.F."/>
            <person name="Hsieh H.Y."/>
            <person name="Perry J."/>
            <person name="Stewart G.C."/>
            <person name="Middleton J.R."/>
        </authorList>
    </citation>
    <scope>NUCLEOTIDE SEQUENCE [LARGE SCALE GENOMIC DNA]</scope>
    <source>
        <strain evidence="12 13">UMC-CNS-990</strain>
    </source>
</reference>
<dbReference type="EC" id="7.6.2.9" evidence="8"/>
<feature type="domain" description="ABC transporter" evidence="10">
    <location>
        <begin position="2"/>
        <end position="236"/>
    </location>
</feature>
<keyword evidence="5 8" id="KW-0067">ATP-binding</keyword>
<dbReference type="Gene3D" id="3.40.50.300">
    <property type="entry name" value="P-loop containing nucleotide triphosphate hydrolases"/>
    <property type="match status" value="1"/>
</dbReference>
<evidence type="ECO:0000256" key="1">
    <source>
        <dbReference type="ARBA" id="ARBA00005417"/>
    </source>
</evidence>
<evidence type="ECO:0000313" key="13">
    <source>
        <dbReference type="Proteomes" id="UP000017131"/>
    </source>
</evidence>
<dbReference type="NCBIfam" id="TIGR01186">
    <property type="entry name" value="proV"/>
    <property type="match status" value="1"/>
</dbReference>
<evidence type="ECO:0000256" key="7">
    <source>
        <dbReference type="PROSITE-ProRule" id="PRU00703"/>
    </source>
</evidence>
<dbReference type="RefSeq" id="WP_023015081.1">
    <property type="nucleotide sequence ID" value="NZ_AXDY01000002.1"/>
</dbReference>
<proteinExistence type="inferred from homology"/>
<dbReference type="Pfam" id="PF00005">
    <property type="entry name" value="ABC_tran"/>
    <property type="match status" value="1"/>
</dbReference>
<dbReference type="PROSITE" id="PS51371">
    <property type="entry name" value="CBS"/>
    <property type="match status" value="2"/>
</dbReference>
<evidence type="ECO:0000256" key="6">
    <source>
        <dbReference type="ARBA" id="ARBA00023122"/>
    </source>
</evidence>
<dbReference type="Pfam" id="PF00571">
    <property type="entry name" value="CBS"/>
    <property type="match status" value="2"/>
</dbReference>
<comment type="caution">
    <text evidence="12">The sequence shown here is derived from an EMBL/GenBank/DDBJ whole genome shotgun (WGS) entry which is preliminary data.</text>
</comment>
<dbReference type="PANTHER" id="PTHR43117">
    <property type="entry name" value="OSMOPROTECTANT IMPORT ATP-BINDING PROTEIN OSMV"/>
    <property type="match status" value="1"/>
</dbReference>
<comment type="subunit">
    <text evidence="8">The complex is probably composed of two ATP-binding proteins, two transmembrane proteins and a solute-binding protein.</text>
</comment>
<dbReference type="InterPro" id="IPR005892">
    <property type="entry name" value="Gly-betaine_transp_ATP-bd"/>
</dbReference>
<dbReference type="InterPro" id="IPR000644">
    <property type="entry name" value="CBS_dom"/>
</dbReference>
<keyword evidence="3" id="KW-0677">Repeat</keyword>
<dbReference type="InterPro" id="IPR003439">
    <property type="entry name" value="ABC_transporter-like_ATP-bd"/>
</dbReference>
<evidence type="ECO:0000259" key="11">
    <source>
        <dbReference type="PROSITE" id="PS51371"/>
    </source>
</evidence>
<dbReference type="CDD" id="cd04583">
    <property type="entry name" value="CBS_pair_ABC_OpuCA_assoc"/>
    <property type="match status" value="1"/>
</dbReference>
<name>A0ABN0PFB9_STASI</name>
<comment type="similarity">
    <text evidence="1 8">Belongs to the ABC transporter superfamily.</text>
</comment>
<keyword evidence="8" id="KW-0997">Cell inner membrane</keyword>
<evidence type="ECO:0000259" key="10">
    <source>
        <dbReference type="PROSITE" id="PS50893"/>
    </source>
</evidence>
<feature type="domain" description="CBS" evidence="11">
    <location>
        <begin position="314"/>
        <end position="371"/>
    </location>
</feature>
<keyword evidence="13" id="KW-1185">Reference proteome</keyword>
<dbReference type="InterPro" id="IPR027417">
    <property type="entry name" value="P-loop_NTPase"/>
</dbReference>
<dbReference type="PROSITE" id="PS50893">
    <property type="entry name" value="ABC_TRANSPORTER_2"/>
    <property type="match status" value="1"/>
</dbReference>
<dbReference type="GO" id="GO:0005524">
    <property type="term" value="F:ATP binding"/>
    <property type="evidence" value="ECO:0007669"/>
    <property type="project" value="UniProtKB-KW"/>
</dbReference>
<comment type="catalytic activity">
    <reaction evidence="8">
        <text>a quaternary ammonium(out) + ATP + H2O = a quaternary ammonium(in) + ADP + phosphate + H(+)</text>
        <dbReference type="Rhea" id="RHEA:11036"/>
        <dbReference type="ChEBI" id="CHEBI:15377"/>
        <dbReference type="ChEBI" id="CHEBI:15378"/>
        <dbReference type="ChEBI" id="CHEBI:30616"/>
        <dbReference type="ChEBI" id="CHEBI:35267"/>
        <dbReference type="ChEBI" id="CHEBI:43474"/>
        <dbReference type="ChEBI" id="CHEBI:456216"/>
    </reaction>
</comment>
<dbReference type="Gene3D" id="3.10.580.10">
    <property type="entry name" value="CBS-domain"/>
    <property type="match status" value="1"/>
</dbReference>
<dbReference type="InterPro" id="IPR046342">
    <property type="entry name" value="CBS_dom_sf"/>
</dbReference>
<evidence type="ECO:0000256" key="5">
    <source>
        <dbReference type="ARBA" id="ARBA00022840"/>
    </source>
</evidence>
<dbReference type="InterPro" id="IPR003593">
    <property type="entry name" value="AAA+_ATPase"/>
</dbReference>
<feature type="compositionally biased region" description="Basic and acidic residues" evidence="9">
    <location>
        <begin position="388"/>
        <end position="404"/>
    </location>
</feature>
<dbReference type="CDD" id="cd03295">
    <property type="entry name" value="ABC_OpuCA_Osmoprotection"/>
    <property type="match status" value="1"/>
</dbReference>
<keyword evidence="8" id="KW-1003">Cell membrane</keyword>
<keyword evidence="4 8" id="KW-0547">Nucleotide-binding</keyword>
<accession>A0ABN0PFB9</accession>
<dbReference type="GeneID" id="77330764"/>
<dbReference type="SMART" id="SM00116">
    <property type="entry name" value="CBS"/>
    <property type="match status" value="2"/>
</dbReference>
<evidence type="ECO:0000256" key="3">
    <source>
        <dbReference type="ARBA" id="ARBA00022737"/>
    </source>
</evidence>
<keyword evidence="2 8" id="KW-0813">Transport</keyword>
<dbReference type="PANTHER" id="PTHR43117:SF3">
    <property type="entry name" value="CHOLINE TRANSPORT ATP-BINDING PROTEIN OPUBA"/>
    <property type="match status" value="1"/>
</dbReference>
<evidence type="ECO:0000256" key="9">
    <source>
        <dbReference type="SAM" id="MobiDB-lite"/>
    </source>
</evidence>
<feature type="region of interest" description="Disordered" evidence="9">
    <location>
        <begin position="379"/>
        <end position="404"/>
    </location>
</feature>
<protein>
    <recommendedName>
        <fullName evidence="8">Quaternary amine transport ATP-binding protein</fullName>
        <ecNumber evidence="8">7.6.2.9</ecNumber>
    </recommendedName>
</protein>
<comment type="subcellular location">
    <subcellularLocation>
        <location evidence="8">Cell inner membrane</location>
        <topology evidence="8">Peripheral membrane protein</topology>
    </subcellularLocation>
</comment>
<dbReference type="SUPFAM" id="SSF52540">
    <property type="entry name" value="P-loop containing nucleoside triphosphate hydrolases"/>
    <property type="match status" value="1"/>
</dbReference>
<gene>
    <name evidence="12" type="ORF">SSIM_02990</name>
</gene>
<dbReference type="SUPFAM" id="SSF54631">
    <property type="entry name" value="CBS-domain pair"/>
    <property type="match status" value="1"/>
</dbReference>
<dbReference type="SMART" id="SM00382">
    <property type="entry name" value="AAA"/>
    <property type="match status" value="1"/>
</dbReference>
<dbReference type="InterPro" id="IPR017871">
    <property type="entry name" value="ABC_transporter-like_CS"/>
</dbReference>
<dbReference type="PROSITE" id="PS00211">
    <property type="entry name" value="ABC_TRANSPORTER_1"/>
    <property type="match status" value="1"/>
</dbReference>
<evidence type="ECO:0000313" key="12">
    <source>
        <dbReference type="EMBL" id="ERS94439.1"/>
    </source>
</evidence>
<evidence type="ECO:0000256" key="2">
    <source>
        <dbReference type="ARBA" id="ARBA00022448"/>
    </source>
</evidence>
<dbReference type="EMBL" id="AXDY01000002">
    <property type="protein sequence ID" value="ERS94439.1"/>
    <property type="molecule type" value="Genomic_DNA"/>
</dbReference>
<sequence length="404" mass="45673">MLSIKNLSKVYPGGKKAVDDISLDIQSGEFVAFIGTSGSGKTTALRMINRMIEATKGQITIDGKDVRKMNAVELRRSIGYVIQQIGLMPHMTIKENIVLVPKLLKWPEEKKDKKARELIKLVDLPEEYLDRYPSELSGGQQQRIGVVRALAAEQDIILMDEPFGALDPITRDTLQDLVKELQQKLGKTFVFVTHDMDEAIKLADKICIMSEGKVVQFDTPDNILRHPANDFVRDFIGQNRLIQDRPNMRTVEDAMIKPITVRADDSLNHAVDVMRRHRIDTIFVVTNQDRFLGYMDIEDINQGLRAGKELIDTMQRDIYRVNVNSKLQDTVRTILKRNVRNVPVVDDHDTLVGLITRANLVDIVYDSIWGEGAEEALQESEASGIKEAPVEMDHEKTSDAGVER</sequence>
<dbReference type="Proteomes" id="UP000017131">
    <property type="component" value="Unassembled WGS sequence"/>
</dbReference>
<evidence type="ECO:0000256" key="8">
    <source>
        <dbReference type="RuleBase" id="RU369116"/>
    </source>
</evidence>
<feature type="domain" description="CBS" evidence="11">
    <location>
        <begin position="248"/>
        <end position="310"/>
    </location>
</feature>
<evidence type="ECO:0000256" key="4">
    <source>
        <dbReference type="ARBA" id="ARBA00022741"/>
    </source>
</evidence>
<organism evidence="12 13">
    <name type="scientific">Staphylococcus simulans UMC-CNS-990</name>
    <dbReference type="NCBI Taxonomy" id="1405498"/>
    <lineage>
        <taxon>Bacteria</taxon>
        <taxon>Bacillati</taxon>
        <taxon>Bacillota</taxon>
        <taxon>Bacilli</taxon>
        <taxon>Bacillales</taxon>
        <taxon>Staphylococcaceae</taxon>
        <taxon>Staphylococcus</taxon>
    </lineage>
</organism>
<keyword evidence="8" id="KW-0472">Membrane</keyword>
<keyword evidence="6 7" id="KW-0129">CBS domain</keyword>